<accession>A0AAP0EV53</accession>
<keyword evidence="3" id="KW-1185">Reference proteome</keyword>
<evidence type="ECO:0000256" key="1">
    <source>
        <dbReference type="SAM" id="MobiDB-lite"/>
    </source>
</evidence>
<dbReference type="Proteomes" id="UP001420932">
    <property type="component" value="Unassembled WGS sequence"/>
</dbReference>
<feature type="region of interest" description="Disordered" evidence="1">
    <location>
        <begin position="34"/>
        <end position="64"/>
    </location>
</feature>
<evidence type="ECO:0000313" key="3">
    <source>
        <dbReference type="Proteomes" id="UP001420932"/>
    </source>
</evidence>
<organism evidence="2 3">
    <name type="scientific">Stephania yunnanensis</name>
    <dbReference type="NCBI Taxonomy" id="152371"/>
    <lineage>
        <taxon>Eukaryota</taxon>
        <taxon>Viridiplantae</taxon>
        <taxon>Streptophyta</taxon>
        <taxon>Embryophyta</taxon>
        <taxon>Tracheophyta</taxon>
        <taxon>Spermatophyta</taxon>
        <taxon>Magnoliopsida</taxon>
        <taxon>Ranunculales</taxon>
        <taxon>Menispermaceae</taxon>
        <taxon>Menispermoideae</taxon>
        <taxon>Cissampelideae</taxon>
        <taxon>Stephania</taxon>
    </lineage>
</organism>
<name>A0AAP0EV53_9MAGN</name>
<protein>
    <submittedName>
        <fullName evidence="2">Uncharacterized protein</fullName>
    </submittedName>
</protein>
<gene>
    <name evidence="2" type="ORF">Syun_025737</name>
</gene>
<comment type="caution">
    <text evidence="2">The sequence shown here is derived from an EMBL/GenBank/DDBJ whole genome shotgun (WGS) entry which is preliminary data.</text>
</comment>
<sequence length="64" mass="7380">MMGEGKIPEPNEERYNTTCNKIEACLCFLPMKKEEEEEGEGGTQTRPNRAQFNDQQTPFPYLLP</sequence>
<evidence type="ECO:0000313" key="2">
    <source>
        <dbReference type="EMBL" id="KAK9098692.1"/>
    </source>
</evidence>
<feature type="compositionally biased region" description="Polar residues" evidence="1">
    <location>
        <begin position="43"/>
        <end position="58"/>
    </location>
</feature>
<dbReference type="EMBL" id="JBBNAF010000011">
    <property type="protein sequence ID" value="KAK9098692.1"/>
    <property type="molecule type" value="Genomic_DNA"/>
</dbReference>
<proteinExistence type="predicted"/>
<reference evidence="2 3" key="1">
    <citation type="submission" date="2024-01" db="EMBL/GenBank/DDBJ databases">
        <title>Genome assemblies of Stephania.</title>
        <authorList>
            <person name="Yang L."/>
        </authorList>
    </citation>
    <scope>NUCLEOTIDE SEQUENCE [LARGE SCALE GENOMIC DNA]</scope>
    <source>
        <strain evidence="2">YNDBR</strain>
        <tissue evidence="2">Leaf</tissue>
    </source>
</reference>
<dbReference type="AlphaFoldDB" id="A0AAP0EV53"/>